<keyword evidence="2" id="KW-1185">Reference proteome</keyword>
<sequence length="138" mass="15477">MKLKSISIVLLFAPCLVIGKEKKIDIQANLLDACKAKIEAILQKKGERDFSIIDKERSPDSLIFTAMRLSSSSIKTDRERLKYYRNSIKNGPAPYLNGSYAYLTMVGSSRLVSIYDCRWRSDFAGITSIDEGGFLIAD</sequence>
<comment type="caution">
    <text evidence="1">The sequence shown here is derived from an EMBL/GenBank/DDBJ whole genome shotgun (WGS) entry which is preliminary data.</text>
</comment>
<name>A0ABQ3HA05_9NEIS</name>
<evidence type="ECO:0000313" key="1">
    <source>
        <dbReference type="EMBL" id="GHD76940.1"/>
    </source>
</evidence>
<gene>
    <name evidence="1" type="ORF">GCM10011419_16990</name>
</gene>
<proteinExistence type="predicted"/>
<dbReference type="RefSeq" id="WP_189353217.1">
    <property type="nucleotide sequence ID" value="NZ_BMYP01000018.1"/>
</dbReference>
<organism evidence="1 2">
    <name type="scientific">Vogesella fluminis</name>
    <dbReference type="NCBI Taxonomy" id="1069161"/>
    <lineage>
        <taxon>Bacteria</taxon>
        <taxon>Pseudomonadati</taxon>
        <taxon>Pseudomonadota</taxon>
        <taxon>Betaproteobacteria</taxon>
        <taxon>Neisseriales</taxon>
        <taxon>Chromobacteriaceae</taxon>
        <taxon>Vogesella</taxon>
    </lineage>
</organism>
<dbReference type="EMBL" id="BMYP01000018">
    <property type="protein sequence ID" value="GHD76940.1"/>
    <property type="molecule type" value="Genomic_DNA"/>
</dbReference>
<protein>
    <submittedName>
        <fullName evidence="1">Uncharacterized protein</fullName>
    </submittedName>
</protein>
<dbReference type="Proteomes" id="UP000662678">
    <property type="component" value="Unassembled WGS sequence"/>
</dbReference>
<reference evidence="2" key="1">
    <citation type="journal article" date="2019" name="Int. J. Syst. Evol. Microbiol.">
        <title>The Global Catalogue of Microorganisms (GCM) 10K type strain sequencing project: providing services to taxonomists for standard genome sequencing and annotation.</title>
        <authorList>
            <consortium name="The Broad Institute Genomics Platform"/>
            <consortium name="The Broad Institute Genome Sequencing Center for Infectious Disease"/>
            <person name="Wu L."/>
            <person name="Ma J."/>
        </authorList>
    </citation>
    <scope>NUCLEOTIDE SEQUENCE [LARGE SCALE GENOMIC DNA]</scope>
    <source>
        <strain evidence="2">KCTC 23713</strain>
    </source>
</reference>
<accession>A0ABQ3HA05</accession>
<evidence type="ECO:0000313" key="2">
    <source>
        <dbReference type="Proteomes" id="UP000662678"/>
    </source>
</evidence>